<feature type="transmembrane region" description="Helical" evidence="1">
    <location>
        <begin position="34"/>
        <end position="55"/>
    </location>
</feature>
<organism evidence="2 3">
    <name type="scientific">Candidatus Rhabdochlamydia porcellionis</name>
    <dbReference type="NCBI Taxonomy" id="225148"/>
    <lineage>
        <taxon>Bacteria</taxon>
        <taxon>Pseudomonadati</taxon>
        <taxon>Chlamydiota</taxon>
        <taxon>Chlamydiia</taxon>
        <taxon>Parachlamydiales</taxon>
        <taxon>Candidatus Rhabdochlamydiaceae</taxon>
        <taxon>Candidatus Rhabdochlamydia</taxon>
    </lineage>
</organism>
<dbReference type="EMBL" id="CP075585">
    <property type="protein sequence ID" value="QZA58572.1"/>
    <property type="molecule type" value="Genomic_DNA"/>
</dbReference>
<keyword evidence="1" id="KW-1133">Transmembrane helix</keyword>
<name>A0ABX8YZ57_9BACT</name>
<proteinExistence type="predicted"/>
<dbReference type="RefSeq" id="WP_194844920.1">
    <property type="nucleotide sequence ID" value="NZ_CP075585.1"/>
</dbReference>
<protein>
    <submittedName>
        <fullName evidence="2">Uncharacterized protein</fullName>
    </submittedName>
</protein>
<evidence type="ECO:0000313" key="3">
    <source>
        <dbReference type="Proteomes" id="UP000822862"/>
    </source>
</evidence>
<dbReference type="Proteomes" id="UP000822862">
    <property type="component" value="Chromosome"/>
</dbReference>
<keyword evidence="1" id="KW-0812">Transmembrane</keyword>
<reference evidence="2 3" key="1">
    <citation type="submission" date="2021-05" db="EMBL/GenBank/DDBJ databases">
        <title>Ecology and evolution of chlamydial symbionts of arthropods.</title>
        <authorList>
            <person name="Halter T."/>
            <person name="Sixt B.S."/>
            <person name="Toenshoff E.R."/>
            <person name="Koestlbacher S."/>
            <person name="Schulz F."/>
            <person name="Kostanjsek R."/>
            <person name="Collingro A."/>
            <person name="Hendrickx F."/>
            <person name="Horn M."/>
        </authorList>
    </citation>
    <scope>NUCLEOTIDE SEQUENCE [LARGE SCALE GENOMIC DNA]</scope>
    <source>
        <strain evidence="2 3">15C</strain>
    </source>
</reference>
<sequence length="284" mass="31945">MTITYSNFPNHPVLLHSKEELHKNPANFENKKKLYYLAATVSSLVATAFFLSFIPLQTMMLPFWLSLAGTITAQSAGGLLVKIAGNMIQNAQEAGKVSSGLREMQSIYQIYQETSLSESEKVIIPHCLLAKKEYIEVEAHLQELIQDTNLSNPKSRLEEIIQLQHQVLLLKIDLCFKVALFDTVAAGNLSYLIEKKDLLTISNQAPLQRNQIQGLNATFSTKFRIEPLIYFRNASEALFGDSANLNYDTVAKMSLESLRHHISTLILYQVNPLSNQSIAQPEKF</sequence>
<gene>
    <name evidence="2" type="ORF">RHAB15C_0000448</name>
</gene>
<accession>A0ABX8YZ57</accession>
<evidence type="ECO:0000313" key="2">
    <source>
        <dbReference type="EMBL" id="QZA58572.1"/>
    </source>
</evidence>
<keyword evidence="3" id="KW-1185">Reference proteome</keyword>
<evidence type="ECO:0000256" key="1">
    <source>
        <dbReference type="SAM" id="Phobius"/>
    </source>
</evidence>
<keyword evidence="1" id="KW-0472">Membrane</keyword>